<reference evidence="2 3" key="1">
    <citation type="journal article" date="2007" name="Archaea">
        <title>The genome of Hyperthermus butylicus: a sulfur-reducing, peptide fermenting, neutrophilic Crenarchaeote growing up to 108 degrees C.</title>
        <authorList>
            <person name="Brugger K."/>
            <person name="Chen L."/>
            <person name="Stark M."/>
            <person name="Zibat A."/>
            <person name="Redder P."/>
            <person name="Ruepp A."/>
            <person name="Awayez M."/>
            <person name="She Q."/>
            <person name="Garrett R.A."/>
            <person name="Klenk H.P."/>
        </authorList>
    </citation>
    <scope>NUCLEOTIDE SEQUENCE [LARGE SCALE GENOMIC DNA]</scope>
    <source>
        <strain evidence="3">DSM 5456 / JCM 9403 / PLM1-5</strain>
    </source>
</reference>
<keyword evidence="3" id="KW-1185">Reference proteome</keyword>
<dbReference type="EMBL" id="CP000493">
    <property type="protein sequence ID" value="ABM81304.1"/>
    <property type="molecule type" value="Genomic_DNA"/>
</dbReference>
<evidence type="ECO:0000313" key="2">
    <source>
        <dbReference type="EMBL" id="ABM81304.1"/>
    </source>
</evidence>
<feature type="compositionally biased region" description="Basic and acidic residues" evidence="1">
    <location>
        <begin position="109"/>
        <end position="128"/>
    </location>
</feature>
<dbReference type="AlphaFoldDB" id="A2BMU3"/>
<accession>A2BMU3</accession>
<gene>
    <name evidence="2" type="ordered locus">Hbut_1480</name>
</gene>
<dbReference type="KEGG" id="hbu:Hbut_1480"/>
<name>A2BMU3_HYPBU</name>
<protein>
    <submittedName>
        <fullName evidence="2">Ribosomal protein 10e</fullName>
    </submittedName>
</protein>
<dbReference type="RefSeq" id="WP_011822622.1">
    <property type="nucleotide sequence ID" value="NC_008818.1"/>
</dbReference>
<feature type="compositionally biased region" description="Low complexity" evidence="1">
    <location>
        <begin position="140"/>
        <end position="151"/>
    </location>
</feature>
<dbReference type="eggNOG" id="arCOG04288">
    <property type="taxonomic scope" value="Archaea"/>
</dbReference>
<organism evidence="2 3">
    <name type="scientific">Hyperthermus butylicus (strain DSM 5456 / JCM 9403 / PLM1-5)</name>
    <dbReference type="NCBI Taxonomy" id="415426"/>
    <lineage>
        <taxon>Archaea</taxon>
        <taxon>Thermoproteota</taxon>
        <taxon>Thermoprotei</taxon>
        <taxon>Desulfurococcales</taxon>
        <taxon>Pyrodictiaceae</taxon>
        <taxon>Hyperthermus</taxon>
    </lineage>
</organism>
<evidence type="ECO:0000256" key="1">
    <source>
        <dbReference type="SAM" id="MobiDB-lite"/>
    </source>
</evidence>
<evidence type="ECO:0000313" key="3">
    <source>
        <dbReference type="Proteomes" id="UP000002593"/>
    </source>
</evidence>
<keyword evidence="2" id="KW-0689">Ribosomal protein</keyword>
<dbReference type="EnsemblBacteria" id="ABM81304">
    <property type="protein sequence ID" value="ABM81304"/>
    <property type="gene ID" value="Hbut_1480"/>
</dbReference>
<dbReference type="Gene3D" id="6.10.140.760">
    <property type="match status" value="1"/>
</dbReference>
<proteinExistence type="predicted"/>
<dbReference type="STRING" id="415426.Hbut_1480"/>
<dbReference type="GO" id="GO:0005840">
    <property type="term" value="C:ribosome"/>
    <property type="evidence" value="ECO:0007669"/>
    <property type="project" value="UniProtKB-KW"/>
</dbReference>
<sequence length="151" mass="16215">MYDDGVIIPRDQLLFDLKEVKNDFINAAKEAIGLAVEIVYPAVPGAVEAALAKAFLEAKAVAGEAGILLPGLEEDIIAWAVQEELAVIAALGDKAKELGLEAVAAPAPAKEEEKKKEGEEEKEEERSRPQRGSWRTIRPLASAARSARLSI</sequence>
<keyword evidence="2" id="KW-0687">Ribonucleoprotein</keyword>
<feature type="region of interest" description="Disordered" evidence="1">
    <location>
        <begin position="102"/>
        <end position="151"/>
    </location>
</feature>
<dbReference type="Proteomes" id="UP000002593">
    <property type="component" value="Chromosome"/>
</dbReference>
<dbReference type="HOGENOM" id="CLU_1727221_0_0_2"/>
<dbReference type="GeneID" id="4781781"/>